<comment type="catalytic activity">
    <reaction evidence="1 9">
        <text>N-(5-phospho-beta-D-ribosyl)anthranilate = 1-(2-carboxyphenylamino)-1-deoxy-D-ribulose 5-phosphate</text>
        <dbReference type="Rhea" id="RHEA:21540"/>
        <dbReference type="ChEBI" id="CHEBI:18277"/>
        <dbReference type="ChEBI" id="CHEBI:58613"/>
        <dbReference type="EC" id="5.3.1.24"/>
    </reaction>
</comment>
<dbReference type="GO" id="GO:0016853">
    <property type="term" value="F:isomerase activity"/>
    <property type="evidence" value="ECO:0007669"/>
    <property type="project" value="UniProtKB-KW"/>
</dbReference>
<evidence type="ECO:0000256" key="2">
    <source>
        <dbReference type="ARBA" id="ARBA00004664"/>
    </source>
</evidence>
<keyword evidence="8 9" id="KW-0413">Isomerase</keyword>
<evidence type="ECO:0000256" key="9">
    <source>
        <dbReference type="HAMAP-Rule" id="MF_00135"/>
    </source>
</evidence>
<reference evidence="11 12" key="1">
    <citation type="submission" date="2022-08" db="EMBL/GenBank/DDBJ databases">
        <title>Proteogenomics of the novel Dehalobacterium formicoaceticum strain EZ94 highlights a key role of methyltransferases during anaerobic dichloromethane degradation.</title>
        <authorList>
            <person name="Wasmund K."/>
        </authorList>
    </citation>
    <scope>NUCLEOTIDE SEQUENCE [LARGE SCALE GENOMIC DNA]</scope>
    <source>
        <strain evidence="11 12">EZ94</strain>
    </source>
</reference>
<evidence type="ECO:0000256" key="7">
    <source>
        <dbReference type="ARBA" id="ARBA00023141"/>
    </source>
</evidence>
<organism evidence="11 12">
    <name type="scientific">Dehalobacterium formicoaceticum</name>
    <dbReference type="NCBI Taxonomy" id="51515"/>
    <lineage>
        <taxon>Bacteria</taxon>
        <taxon>Bacillati</taxon>
        <taxon>Bacillota</taxon>
        <taxon>Clostridia</taxon>
        <taxon>Eubacteriales</taxon>
        <taxon>Peptococcaceae</taxon>
        <taxon>Dehalobacterium</taxon>
    </lineage>
</organism>
<name>A0ABT1Y8Z9_9FIRM</name>
<dbReference type="Pfam" id="PF00697">
    <property type="entry name" value="PRAI"/>
    <property type="match status" value="1"/>
</dbReference>
<comment type="pathway">
    <text evidence="2 9">Amino-acid biosynthesis; L-tryptophan biosynthesis; L-tryptophan from chorismate: step 3/5.</text>
</comment>
<dbReference type="Proteomes" id="UP001524944">
    <property type="component" value="Unassembled WGS sequence"/>
</dbReference>
<dbReference type="EC" id="5.3.1.24" evidence="3 9"/>
<keyword evidence="12" id="KW-1185">Reference proteome</keyword>
<accession>A0ABT1Y8Z9</accession>
<dbReference type="EMBL" id="JANPWE010000015">
    <property type="protein sequence ID" value="MCR6546961.1"/>
    <property type="molecule type" value="Genomic_DNA"/>
</dbReference>
<feature type="domain" description="N-(5'phosphoribosyl) anthranilate isomerase (PRAI)" evidence="10">
    <location>
        <begin position="6"/>
        <end position="197"/>
    </location>
</feature>
<evidence type="ECO:0000256" key="3">
    <source>
        <dbReference type="ARBA" id="ARBA00012572"/>
    </source>
</evidence>
<dbReference type="InterPro" id="IPR011060">
    <property type="entry name" value="RibuloseP-bd_barrel"/>
</dbReference>
<protein>
    <recommendedName>
        <fullName evidence="4 9">N-(5'-phosphoribosyl)anthranilate isomerase</fullName>
        <shortName evidence="9">PRAI</shortName>
        <ecNumber evidence="3 9">5.3.1.24</ecNumber>
    </recommendedName>
</protein>
<dbReference type="InterPro" id="IPR044643">
    <property type="entry name" value="TrpF_fam"/>
</dbReference>
<dbReference type="InterPro" id="IPR001240">
    <property type="entry name" value="PRAI_dom"/>
</dbReference>
<dbReference type="InterPro" id="IPR013785">
    <property type="entry name" value="Aldolase_TIM"/>
</dbReference>
<keyword evidence="6 9" id="KW-0822">Tryptophan biosynthesis</keyword>
<comment type="similarity">
    <text evidence="9">Belongs to the TrpF family.</text>
</comment>
<dbReference type="PANTHER" id="PTHR42894:SF1">
    <property type="entry name" value="N-(5'-PHOSPHORIBOSYL)ANTHRANILATE ISOMERASE"/>
    <property type="match status" value="1"/>
</dbReference>
<sequence length="200" mass="22497">MKNSKIKICGIKREQDIDYVNMLKPDYIGFVFAKQSRRYITPDMAAMLRKKLLPGITPVGVFVNEYVEKVAGLMLRGIIEIAQFHGQENEDYIAAFRQLTGNPVIQAFRIDRPDDVIRAAQSSADFILLDNGAGGTGTTFDWTLIQNIQRPFFLAGGLNADNVDEAIRLSNPYSVDISSGVETNNIKDYAKMQKFINRVR</sequence>
<gene>
    <name evidence="9" type="primary">trpF</name>
    <name evidence="11" type="ORF">NVS47_15825</name>
</gene>
<keyword evidence="7 9" id="KW-0057">Aromatic amino acid biosynthesis</keyword>
<evidence type="ECO:0000256" key="8">
    <source>
        <dbReference type="ARBA" id="ARBA00023235"/>
    </source>
</evidence>
<evidence type="ECO:0000256" key="1">
    <source>
        <dbReference type="ARBA" id="ARBA00001164"/>
    </source>
</evidence>
<evidence type="ECO:0000259" key="10">
    <source>
        <dbReference type="Pfam" id="PF00697"/>
    </source>
</evidence>
<comment type="caution">
    <text evidence="11">The sequence shown here is derived from an EMBL/GenBank/DDBJ whole genome shotgun (WGS) entry which is preliminary data.</text>
</comment>
<dbReference type="PANTHER" id="PTHR42894">
    <property type="entry name" value="N-(5'-PHOSPHORIBOSYL)ANTHRANILATE ISOMERASE"/>
    <property type="match status" value="1"/>
</dbReference>
<dbReference type="CDD" id="cd00405">
    <property type="entry name" value="PRAI"/>
    <property type="match status" value="1"/>
</dbReference>
<evidence type="ECO:0000313" key="12">
    <source>
        <dbReference type="Proteomes" id="UP001524944"/>
    </source>
</evidence>
<evidence type="ECO:0000256" key="6">
    <source>
        <dbReference type="ARBA" id="ARBA00022822"/>
    </source>
</evidence>
<dbReference type="Gene3D" id="3.20.20.70">
    <property type="entry name" value="Aldolase class I"/>
    <property type="match status" value="1"/>
</dbReference>
<keyword evidence="5 9" id="KW-0028">Amino-acid biosynthesis</keyword>
<dbReference type="HAMAP" id="MF_00135">
    <property type="entry name" value="PRAI"/>
    <property type="match status" value="1"/>
</dbReference>
<evidence type="ECO:0000256" key="4">
    <source>
        <dbReference type="ARBA" id="ARBA00022272"/>
    </source>
</evidence>
<proteinExistence type="inferred from homology"/>
<evidence type="ECO:0000256" key="5">
    <source>
        <dbReference type="ARBA" id="ARBA00022605"/>
    </source>
</evidence>
<dbReference type="SUPFAM" id="SSF51366">
    <property type="entry name" value="Ribulose-phoshate binding barrel"/>
    <property type="match status" value="1"/>
</dbReference>
<dbReference type="RefSeq" id="WP_089611896.1">
    <property type="nucleotide sequence ID" value="NZ_CP022121.1"/>
</dbReference>
<evidence type="ECO:0000313" key="11">
    <source>
        <dbReference type="EMBL" id="MCR6546961.1"/>
    </source>
</evidence>